<feature type="chain" id="PRO_5017602367" description="Phenol degradation protein meta" evidence="1">
    <location>
        <begin position="26"/>
        <end position="303"/>
    </location>
</feature>
<keyword evidence="1" id="KW-0732">Signal</keyword>
<sequence length="303" mass="33563">MCRAFKGCMALCALFFTFFNAGAHATENGLTNYPVGVNTALNGLLPAPGQTYFYNYFQYYKAESFRGSNGKEAVPKFSAEVAVDAPRIVHTWNETLGPFNLSSGVIVPIFHVSTTVVGQEDIKNAVGDVIVHPLMFGYSNPSHNLFMFLAPFDMALPTGAYDKDRIANTGQNHLGFLPNWQTTWFPTAKTEISTSMTAEIYTENHDTNYQSGTVLSGELLLGYSVTDKWQIGIQGFYSKQVTDDELDGEKYLDGFRGQSAALGPQVRYTISPGVAVVAKYQHEFAVENRSKGDRFWIQFAFPI</sequence>
<protein>
    <recommendedName>
        <fullName evidence="4">Phenol degradation protein meta</fullName>
    </recommendedName>
</protein>
<dbReference type="AlphaFoldDB" id="A0A3D9EEU8"/>
<dbReference type="Pfam" id="PF13557">
    <property type="entry name" value="Phenol_MetA_deg"/>
    <property type="match status" value="1"/>
</dbReference>
<dbReference type="RefSeq" id="WP_074528210.1">
    <property type="nucleotide sequence ID" value="NZ_QRDL01000005.1"/>
</dbReference>
<comment type="caution">
    <text evidence="2">The sequence shown here is derived from an EMBL/GenBank/DDBJ whole genome shotgun (WGS) entry which is preliminary data.</text>
</comment>
<evidence type="ECO:0000256" key="1">
    <source>
        <dbReference type="SAM" id="SignalP"/>
    </source>
</evidence>
<organism evidence="2 3">
    <name type="scientific">Ectopseudomonas oleovorans</name>
    <name type="common">Pseudomonas oleovorans</name>
    <dbReference type="NCBI Taxonomy" id="301"/>
    <lineage>
        <taxon>Bacteria</taxon>
        <taxon>Pseudomonadati</taxon>
        <taxon>Pseudomonadota</taxon>
        <taxon>Gammaproteobacteria</taxon>
        <taxon>Pseudomonadales</taxon>
        <taxon>Pseudomonadaceae</taxon>
        <taxon>Ectopseudomonas</taxon>
    </lineage>
</organism>
<gene>
    <name evidence="2" type="ORF">DFO60_3301</name>
</gene>
<dbReference type="InterPro" id="IPR025737">
    <property type="entry name" value="FApF"/>
</dbReference>
<name>A0A3D9EEU8_ECTOL</name>
<reference evidence="2 3" key="1">
    <citation type="submission" date="2018-07" db="EMBL/GenBank/DDBJ databases">
        <title>Genome sequencing of rice bacterial endophytes.</title>
        <authorList>
            <person name="Venturi V."/>
        </authorList>
    </citation>
    <scope>NUCLEOTIDE SEQUENCE [LARGE SCALE GENOMIC DNA]</scope>
    <source>
        <strain evidence="2 3">AG1002</strain>
    </source>
</reference>
<evidence type="ECO:0008006" key="4">
    <source>
        <dbReference type="Google" id="ProtNLM"/>
    </source>
</evidence>
<dbReference type="Proteomes" id="UP000256988">
    <property type="component" value="Unassembled WGS sequence"/>
</dbReference>
<dbReference type="EMBL" id="QRDL01000005">
    <property type="protein sequence ID" value="RED01683.1"/>
    <property type="molecule type" value="Genomic_DNA"/>
</dbReference>
<feature type="signal peptide" evidence="1">
    <location>
        <begin position="1"/>
        <end position="25"/>
    </location>
</feature>
<proteinExistence type="predicted"/>
<accession>A0A3D9EEU8</accession>
<evidence type="ECO:0000313" key="3">
    <source>
        <dbReference type="Proteomes" id="UP000256988"/>
    </source>
</evidence>
<evidence type="ECO:0000313" key="2">
    <source>
        <dbReference type="EMBL" id="RED01683.1"/>
    </source>
</evidence>